<feature type="chain" id="PRO_5040494824" evidence="2">
    <location>
        <begin position="18"/>
        <end position="126"/>
    </location>
</feature>
<name>A0A9P7YQ19_9HELO</name>
<evidence type="ECO:0000256" key="2">
    <source>
        <dbReference type="SAM" id="SignalP"/>
    </source>
</evidence>
<protein>
    <submittedName>
        <fullName evidence="3">Uncharacterized protein</fullName>
    </submittedName>
</protein>
<accession>A0A9P7YQ19</accession>
<sequence>MMFRSLSILALAALASGTAIVIEVSEADALSFLHESTSAEVGDISHSLEFHFYMGDLSVIRPFDKPCTPGPNAAFSVATLKAIRFTQSKLYPWIQSGSTALSSSTTRTAWSDRQLARRQQQDHRVA</sequence>
<evidence type="ECO:0000256" key="1">
    <source>
        <dbReference type="SAM" id="MobiDB-lite"/>
    </source>
</evidence>
<organism evidence="3 4">
    <name type="scientific">Amylocarpus encephaloides</name>
    <dbReference type="NCBI Taxonomy" id="45428"/>
    <lineage>
        <taxon>Eukaryota</taxon>
        <taxon>Fungi</taxon>
        <taxon>Dikarya</taxon>
        <taxon>Ascomycota</taxon>
        <taxon>Pezizomycotina</taxon>
        <taxon>Leotiomycetes</taxon>
        <taxon>Helotiales</taxon>
        <taxon>Helotiales incertae sedis</taxon>
        <taxon>Amylocarpus</taxon>
    </lineage>
</organism>
<comment type="caution">
    <text evidence="3">The sequence shown here is derived from an EMBL/GenBank/DDBJ whole genome shotgun (WGS) entry which is preliminary data.</text>
</comment>
<proteinExistence type="predicted"/>
<dbReference type="Proteomes" id="UP000824998">
    <property type="component" value="Unassembled WGS sequence"/>
</dbReference>
<reference evidence="3" key="1">
    <citation type="journal article" date="2021" name="IMA Fungus">
        <title>Genomic characterization of three marine fungi, including Emericellopsis atlantica sp. nov. with signatures of a generalist lifestyle and marine biomass degradation.</title>
        <authorList>
            <person name="Hagestad O.C."/>
            <person name="Hou L."/>
            <person name="Andersen J.H."/>
            <person name="Hansen E.H."/>
            <person name="Altermark B."/>
            <person name="Li C."/>
            <person name="Kuhnert E."/>
            <person name="Cox R.J."/>
            <person name="Crous P.W."/>
            <person name="Spatafora J.W."/>
            <person name="Lail K."/>
            <person name="Amirebrahimi M."/>
            <person name="Lipzen A."/>
            <person name="Pangilinan J."/>
            <person name="Andreopoulos W."/>
            <person name="Hayes R.D."/>
            <person name="Ng V."/>
            <person name="Grigoriev I.V."/>
            <person name="Jackson S.A."/>
            <person name="Sutton T.D.S."/>
            <person name="Dobson A.D.W."/>
            <person name="Rama T."/>
        </authorList>
    </citation>
    <scope>NUCLEOTIDE SEQUENCE</scope>
    <source>
        <strain evidence="3">TRa018bII</strain>
    </source>
</reference>
<feature type="compositionally biased region" description="Low complexity" evidence="1">
    <location>
        <begin position="99"/>
        <end position="111"/>
    </location>
</feature>
<evidence type="ECO:0000313" key="4">
    <source>
        <dbReference type="Proteomes" id="UP000824998"/>
    </source>
</evidence>
<dbReference type="AlphaFoldDB" id="A0A9P7YQ19"/>
<gene>
    <name evidence="3" type="ORF">BJ875DRAFT_521768</name>
</gene>
<feature type="signal peptide" evidence="2">
    <location>
        <begin position="1"/>
        <end position="17"/>
    </location>
</feature>
<keyword evidence="4" id="KW-1185">Reference proteome</keyword>
<keyword evidence="2" id="KW-0732">Signal</keyword>
<dbReference type="EMBL" id="MU251392">
    <property type="protein sequence ID" value="KAG9237155.1"/>
    <property type="molecule type" value="Genomic_DNA"/>
</dbReference>
<evidence type="ECO:0000313" key="3">
    <source>
        <dbReference type="EMBL" id="KAG9237155.1"/>
    </source>
</evidence>
<feature type="region of interest" description="Disordered" evidence="1">
    <location>
        <begin position="99"/>
        <end position="126"/>
    </location>
</feature>